<evidence type="ECO:0000313" key="2">
    <source>
        <dbReference type="Proteomes" id="UP000324767"/>
    </source>
</evidence>
<dbReference type="AlphaFoldDB" id="A0A5M8PWM0"/>
<dbReference type="OrthoDB" id="5405012at2759"/>
<name>A0A5M8PWM0_9LECA</name>
<proteinExistence type="predicted"/>
<dbReference type="EMBL" id="VXIT01000004">
    <property type="protein sequence ID" value="KAA6413454.1"/>
    <property type="molecule type" value="Genomic_DNA"/>
</dbReference>
<evidence type="ECO:0000313" key="1">
    <source>
        <dbReference type="EMBL" id="KAA6413454.1"/>
    </source>
</evidence>
<comment type="caution">
    <text evidence="1">The sequence shown here is derived from an EMBL/GenBank/DDBJ whole genome shotgun (WGS) entry which is preliminary data.</text>
</comment>
<dbReference type="Proteomes" id="UP000324767">
    <property type="component" value="Unassembled WGS sequence"/>
</dbReference>
<protein>
    <submittedName>
        <fullName evidence="1">Uncharacterized protein</fullName>
    </submittedName>
</protein>
<sequence length="235" mass="26780">MDRVLLLAHERVLTRQALALRRRTIQQLEFYSLVYRIAVSHFLAARFCVMIAQSVNRRPFWWQVLRRQIPVRVAVPKLSYPTMEGTRRLTAIDVREEALKFVLASGENTVCWDDCELIWDSTDLVSESPQENSQVAVFGVKGRLSTPQHELRPFLLKHSFEFGTERGYFMKAAIGTGPNDSTQATAEIQPKKVPGDQGLQDFQRVVLQLTKQVQTVGVLETMKTFLTLKMLNGTG</sequence>
<reference evidence="1 2" key="1">
    <citation type="submission" date="2019-09" db="EMBL/GenBank/DDBJ databases">
        <title>The hologenome of the rock-dwelling lichen Lasallia pustulata.</title>
        <authorList>
            <person name="Greshake Tzovaras B."/>
            <person name="Segers F."/>
            <person name="Bicker A."/>
            <person name="Dal Grande F."/>
            <person name="Otte J."/>
            <person name="Hankeln T."/>
            <person name="Schmitt I."/>
            <person name="Ebersberger I."/>
        </authorList>
    </citation>
    <scope>NUCLEOTIDE SEQUENCE [LARGE SCALE GENOMIC DNA]</scope>
    <source>
        <strain evidence="1">A1-1</strain>
    </source>
</reference>
<accession>A0A5M8PWM0</accession>
<organism evidence="1 2">
    <name type="scientific">Lasallia pustulata</name>
    <dbReference type="NCBI Taxonomy" id="136370"/>
    <lineage>
        <taxon>Eukaryota</taxon>
        <taxon>Fungi</taxon>
        <taxon>Dikarya</taxon>
        <taxon>Ascomycota</taxon>
        <taxon>Pezizomycotina</taxon>
        <taxon>Lecanoromycetes</taxon>
        <taxon>OSLEUM clade</taxon>
        <taxon>Umbilicariomycetidae</taxon>
        <taxon>Umbilicariales</taxon>
        <taxon>Umbilicariaceae</taxon>
        <taxon>Lasallia</taxon>
    </lineage>
</organism>
<gene>
    <name evidence="1" type="ORF">FRX48_03200</name>
</gene>